<sequence>MLLSSVEGLEGGKLIVIDSGIPPFFSSMLLFYDYLCFVASSTYLSHHLVFLELDLRDRLLNLIVFFLNFENFAHNYFNRVNLEKICSSYNSHDVILTGSV</sequence>
<reference evidence="1 2" key="1">
    <citation type="submission" date="2024-11" db="EMBL/GenBank/DDBJ databases">
        <title>A near-complete genome assembly of Cinchona calisaya.</title>
        <authorList>
            <person name="Lian D.C."/>
            <person name="Zhao X.W."/>
            <person name="Wei L."/>
        </authorList>
    </citation>
    <scope>NUCLEOTIDE SEQUENCE [LARGE SCALE GENOMIC DNA]</scope>
    <source>
        <tissue evidence="1">Nenye</tissue>
    </source>
</reference>
<protein>
    <recommendedName>
        <fullName evidence="3">Maturase K</fullName>
    </recommendedName>
</protein>
<gene>
    <name evidence="1" type="ORF">ACH5RR_029961</name>
</gene>
<organism evidence="1 2">
    <name type="scientific">Cinchona calisaya</name>
    <dbReference type="NCBI Taxonomy" id="153742"/>
    <lineage>
        <taxon>Eukaryota</taxon>
        <taxon>Viridiplantae</taxon>
        <taxon>Streptophyta</taxon>
        <taxon>Embryophyta</taxon>
        <taxon>Tracheophyta</taxon>
        <taxon>Spermatophyta</taxon>
        <taxon>Magnoliopsida</taxon>
        <taxon>eudicotyledons</taxon>
        <taxon>Gunneridae</taxon>
        <taxon>Pentapetalae</taxon>
        <taxon>asterids</taxon>
        <taxon>lamiids</taxon>
        <taxon>Gentianales</taxon>
        <taxon>Rubiaceae</taxon>
        <taxon>Cinchonoideae</taxon>
        <taxon>Cinchoneae</taxon>
        <taxon>Cinchona</taxon>
    </lineage>
</organism>
<evidence type="ECO:0000313" key="2">
    <source>
        <dbReference type="Proteomes" id="UP001630127"/>
    </source>
</evidence>
<keyword evidence="2" id="KW-1185">Reference proteome</keyword>
<dbReference type="AlphaFoldDB" id="A0ABD2YT63"/>
<comment type="caution">
    <text evidence="1">The sequence shown here is derived from an EMBL/GenBank/DDBJ whole genome shotgun (WGS) entry which is preliminary data.</text>
</comment>
<evidence type="ECO:0000313" key="1">
    <source>
        <dbReference type="EMBL" id="KAL3510560.1"/>
    </source>
</evidence>
<proteinExistence type="predicted"/>
<dbReference type="Proteomes" id="UP001630127">
    <property type="component" value="Unassembled WGS sequence"/>
</dbReference>
<accession>A0ABD2YT63</accession>
<dbReference type="EMBL" id="JBJUIK010000012">
    <property type="protein sequence ID" value="KAL3510560.1"/>
    <property type="molecule type" value="Genomic_DNA"/>
</dbReference>
<evidence type="ECO:0008006" key="3">
    <source>
        <dbReference type="Google" id="ProtNLM"/>
    </source>
</evidence>
<name>A0ABD2YT63_9GENT</name>